<feature type="compositionally biased region" description="Basic and acidic residues" evidence="1">
    <location>
        <begin position="153"/>
        <end position="179"/>
    </location>
</feature>
<reference evidence="3" key="1">
    <citation type="submission" date="2022-09" db="EMBL/GenBank/DDBJ databases">
        <title>Isolation and characterization of 3-chlorobenzoate degrading bacteria from soils in Shizuoka.</title>
        <authorList>
            <person name="Ifat A."/>
            <person name="Ogawa N."/>
            <person name="Kimbara K."/>
            <person name="Moriuchi R."/>
            <person name="Dohra H."/>
            <person name="Shintani M."/>
        </authorList>
    </citation>
    <scope>NUCLEOTIDE SEQUENCE</scope>
    <source>
        <strain evidence="3">19CS4-2</strain>
    </source>
</reference>
<protein>
    <submittedName>
        <fullName evidence="3">Uncharacterized protein</fullName>
    </submittedName>
</protein>
<keyword evidence="2" id="KW-0812">Transmembrane</keyword>
<sequence length="272" mass="29362">MDGFDYGLYVDTVIGAAAMYVFSLYHGFEGSVAFLRKMFPNRSNTFYDRCDFIVVTILGSVLGFKLLDPQHPPQAVMAGLGWVSAVTVVMNSIRPRAGKPLDSQRLTEEPNDGIDRVQAPEDEPAASQHPSDQPNEGTDSVAATEYEPPESQHLTEEPDERIDTAKPTEDEPPESKTESEATAAAPKSKSKSKPKPASKAGAKPASKHITEGTNEEINAVKPTIHGRPKPKPAPAPAPANREKDKVKGAAKPEKSPDIVIEPKNPSASNEDR</sequence>
<feature type="compositionally biased region" description="Basic and acidic residues" evidence="1">
    <location>
        <begin position="240"/>
        <end position="256"/>
    </location>
</feature>
<evidence type="ECO:0000313" key="3">
    <source>
        <dbReference type="EMBL" id="GJH28154.1"/>
    </source>
</evidence>
<dbReference type="EMBL" id="BPUS01000014">
    <property type="protein sequence ID" value="GJH28154.1"/>
    <property type="molecule type" value="Genomic_DNA"/>
</dbReference>
<evidence type="ECO:0000313" key="4">
    <source>
        <dbReference type="Proteomes" id="UP001055111"/>
    </source>
</evidence>
<gene>
    <name evidence="3" type="ORF">CBA19CS42_26580</name>
</gene>
<dbReference type="RefSeq" id="WP_238214944.1">
    <property type="nucleotide sequence ID" value="NZ_BPUS01000014.1"/>
</dbReference>
<feature type="compositionally biased region" description="Polar residues" evidence="1">
    <location>
        <begin position="128"/>
        <end position="138"/>
    </location>
</feature>
<keyword evidence="2" id="KW-0472">Membrane</keyword>
<keyword evidence="2" id="KW-1133">Transmembrane helix</keyword>
<evidence type="ECO:0000256" key="1">
    <source>
        <dbReference type="SAM" id="MobiDB-lite"/>
    </source>
</evidence>
<feature type="compositionally biased region" description="Basic and acidic residues" evidence="1">
    <location>
        <begin position="105"/>
        <end position="119"/>
    </location>
</feature>
<dbReference type="AlphaFoldDB" id="A0AA37MTV6"/>
<dbReference type="Proteomes" id="UP001055111">
    <property type="component" value="Unassembled WGS sequence"/>
</dbReference>
<accession>A0AA37MTV6</accession>
<name>A0AA37MTV6_9BURK</name>
<proteinExistence type="predicted"/>
<evidence type="ECO:0000256" key="2">
    <source>
        <dbReference type="SAM" id="Phobius"/>
    </source>
</evidence>
<comment type="caution">
    <text evidence="3">The sequence shown here is derived from an EMBL/GenBank/DDBJ whole genome shotgun (WGS) entry which is preliminary data.</text>
</comment>
<organism evidence="3 4">
    <name type="scientific">Caballeronia novacaledonica</name>
    <dbReference type="NCBI Taxonomy" id="1544861"/>
    <lineage>
        <taxon>Bacteria</taxon>
        <taxon>Pseudomonadati</taxon>
        <taxon>Pseudomonadota</taxon>
        <taxon>Betaproteobacteria</taxon>
        <taxon>Burkholderiales</taxon>
        <taxon>Burkholderiaceae</taxon>
        <taxon>Caballeronia</taxon>
    </lineage>
</organism>
<feature type="transmembrane region" description="Helical" evidence="2">
    <location>
        <begin position="6"/>
        <end position="25"/>
    </location>
</feature>
<feature type="region of interest" description="Disordered" evidence="1">
    <location>
        <begin position="97"/>
        <end position="272"/>
    </location>
</feature>